<accession>A0A9Q0LXQ2</accession>
<evidence type="ECO:0000256" key="1">
    <source>
        <dbReference type="ARBA" id="ARBA00004123"/>
    </source>
</evidence>
<dbReference type="OMA" id="INICAYV"/>
<dbReference type="OrthoDB" id="203279at2759"/>
<keyword evidence="8" id="KW-1185">Reference proteome</keyword>
<dbReference type="PANTHER" id="PTHR12434:SF6">
    <property type="entry name" value="MEDIATOR OF RNA POLYMERASE II TRANSCRIPTION SUBUNIT 22"/>
    <property type="match status" value="1"/>
</dbReference>
<keyword evidence="4" id="KW-0539">Nucleus</keyword>
<dbReference type="Pfam" id="PF06179">
    <property type="entry name" value="Med22"/>
    <property type="match status" value="1"/>
</dbReference>
<sequence length="130" mass="15211">MDPLKITKNEMELMIKNFSKIFDTAKINKNPQNYQETFQLLLQAEQIAVSSQNILQVISELKRVLIISDDVSRNKNIEDQKMKLKNQKEKNDSKLQEIRQEITAALYELETELYQPIGDLTQLKSINQKK</sequence>
<evidence type="ECO:0000256" key="4">
    <source>
        <dbReference type="ARBA" id="ARBA00023242"/>
    </source>
</evidence>
<keyword evidence="5" id="KW-0175">Coiled coil</keyword>
<protein>
    <submittedName>
        <fullName evidence="7">Mediator of RNA polymerase ii transcription subunit 22</fullName>
    </submittedName>
</protein>
<dbReference type="GO" id="GO:0016592">
    <property type="term" value="C:mediator complex"/>
    <property type="evidence" value="ECO:0007669"/>
    <property type="project" value="InterPro"/>
</dbReference>
<evidence type="ECO:0000313" key="7">
    <source>
        <dbReference type="EMBL" id="KAJ5080494.1"/>
    </source>
</evidence>
<evidence type="ECO:0000313" key="8">
    <source>
        <dbReference type="Proteomes" id="UP001149090"/>
    </source>
</evidence>
<dbReference type="EMBL" id="JAPDFW010000009">
    <property type="protein sequence ID" value="KAJ5080494.1"/>
    <property type="molecule type" value="Genomic_DNA"/>
</dbReference>
<dbReference type="Proteomes" id="UP001149090">
    <property type="component" value="Unassembled WGS sequence"/>
</dbReference>
<dbReference type="PANTHER" id="PTHR12434">
    <property type="entry name" value="MEDIATOR OF RNA POLYMERASE II TRANSCRIPTION SUBUNIT 22"/>
    <property type="match status" value="1"/>
</dbReference>
<reference evidence="7" key="1">
    <citation type="submission" date="2022-10" db="EMBL/GenBank/DDBJ databases">
        <title>Novel sulphate-reducing endosymbionts in the free-living metamonad Anaeramoeba.</title>
        <authorList>
            <person name="Jerlstrom-Hultqvist J."/>
            <person name="Cepicka I."/>
            <person name="Gallot-Lavallee L."/>
            <person name="Salas-Leiva D."/>
            <person name="Curtis B.A."/>
            <person name="Zahonova K."/>
            <person name="Pipaliya S."/>
            <person name="Dacks J."/>
            <person name="Roger A.J."/>
        </authorList>
    </citation>
    <scope>NUCLEOTIDE SEQUENCE</scope>
    <source>
        <strain evidence="7">BMAN</strain>
    </source>
</reference>
<evidence type="ECO:0000256" key="5">
    <source>
        <dbReference type="SAM" id="Coils"/>
    </source>
</evidence>
<keyword evidence="2" id="KW-0805">Transcription regulation</keyword>
<comment type="subcellular location">
    <subcellularLocation>
        <location evidence="1">Nucleus</location>
    </subcellularLocation>
</comment>
<dbReference type="GO" id="GO:0003712">
    <property type="term" value="F:transcription coregulator activity"/>
    <property type="evidence" value="ECO:0007669"/>
    <property type="project" value="InterPro"/>
</dbReference>
<dbReference type="EMBL" id="JAPDFW010000136">
    <property type="protein sequence ID" value="KAJ5066799.1"/>
    <property type="molecule type" value="Genomic_DNA"/>
</dbReference>
<proteinExistence type="predicted"/>
<name>A0A9Q0LXQ2_ANAIG</name>
<dbReference type="AlphaFoldDB" id="A0A9Q0LXQ2"/>
<gene>
    <name evidence="6" type="ORF">M0811_03143</name>
    <name evidence="7" type="ORF">M0811_14015</name>
</gene>
<comment type="caution">
    <text evidence="7">The sequence shown here is derived from an EMBL/GenBank/DDBJ whole genome shotgun (WGS) entry which is preliminary data.</text>
</comment>
<evidence type="ECO:0000256" key="3">
    <source>
        <dbReference type="ARBA" id="ARBA00023163"/>
    </source>
</evidence>
<organism evidence="7 8">
    <name type="scientific">Anaeramoeba ignava</name>
    <name type="common">Anaerobic marine amoeba</name>
    <dbReference type="NCBI Taxonomy" id="1746090"/>
    <lineage>
        <taxon>Eukaryota</taxon>
        <taxon>Metamonada</taxon>
        <taxon>Anaeramoebidae</taxon>
        <taxon>Anaeramoeba</taxon>
    </lineage>
</organism>
<evidence type="ECO:0000256" key="2">
    <source>
        <dbReference type="ARBA" id="ARBA00023015"/>
    </source>
</evidence>
<keyword evidence="3" id="KW-0804">Transcription</keyword>
<dbReference type="InterPro" id="IPR009332">
    <property type="entry name" value="Med22"/>
</dbReference>
<feature type="coiled-coil region" evidence="5">
    <location>
        <begin position="74"/>
        <end position="101"/>
    </location>
</feature>
<dbReference type="GO" id="GO:0006357">
    <property type="term" value="P:regulation of transcription by RNA polymerase II"/>
    <property type="evidence" value="ECO:0007669"/>
    <property type="project" value="InterPro"/>
</dbReference>
<evidence type="ECO:0000313" key="6">
    <source>
        <dbReference type="EMBL" id="KAJ5066799.1"/>
    </source>
</evidence>